<evidence type="ECO:0000256" key="8">
    <source>
        <dbReference type="ARBA" id="ARBA00023012"/>
    </source>
</evidence>
<proteinExistence type="predicted"/>
<evidence type="ECO:0000256" key="1">
    <source>
        <dbReference type="ARBA" id="ARBA00000085"/>
    </source>
</evidence>
<feature type="domain" description="Histidine kinase" evidence="12">
    <location>
        <begin position="377"/>
        <end position="594"/>
    </location>
</feature>
<dbReference type="SMART" id="SM00448">
    <property type="entry name" value="REC"/>
    <property type="match status" value="1"/>
</dbReference>
<dbReference type="Gene3D" id="3.30.565.10">
    <property type="entry name" value="Histidine kinase-like ATPase, C-terminal domain"/>
    <property type="match status" value="2"/>
</dbReference>
<feature type="compositionally biased region" description="Basic and acidic residues" evidence="11">
    <location>
        <begin position="9"/>
        <end position="21"/>
    </location>
</feature>
<dbReference type="InterPro" id="IPR001610">
    <property type="entry name" value="PAC"/>
</dbReference>
<dbReference type="InterPro" id="IPR001789">
    <property type="entry name" value="Sig_transdc_resp-reg_receiver"/>
</dbReference>
<keyword evidence="4 15" id="KW-0808">Transferase</keyword>
<dbReference type="InterPro" id="IPR000700">
    <property type="entry name" value="PAS-assoc_C"/>
</dbReference>
<evidence type="ECO:0000259" key="13">
    <source>
        <dbReference type="PROSITE" id="PS50110"/>
    </source>
</evidence>
<dbReference type="CDD" id="cd00082">
    <property type="entry name" value="HisKA"/>
    <property type="match status" value="2"/>
</dbReference>
<name>A0A2N9LV62_9BACT</name>
<evidence type="ECO:0000313" key="15">
    <source>
        <dbReference type="EMBL" id="SPE27116.1"/>
    </source>
</evidence>
<dbReference type="SMART" id="SM00387">
    <property type="entry name" value="HATPase_c"/>
    <property type="match status" value="2"/>
</dbReference>
<dbReference type="FunFam" id="3.30.565.10:FF:000037">
    <property type="entry name" value="Hybrid sensor histidine kinase/response regulator"/>
    <property type="match status" value="1"/>
</dbReference>
<evidence type="ECO:0000256" key="7">
    <source>
        <dbReference type="ARBA" id="ARBA00022840"/>
    </source>
</evidence>
<dbReference type="PROSITE" id="PS50109">
    <property type="entry name" value="HIS_KIN"/>
    <property type="match status" value="2"/>
</dbReference>
<dbReference type="SMART" id="SM00388">
    <property type="entry name" value="HisKA"/>
    <property type="match status" value="2"/>
</dbReference>
<keyword evidence="8" id="KW-0902">Two-component regulatory system</keyword>
<dbReference type="InterPro" id="IPR004358">
    <property type="entry name" value="Sig_transdc_His_kin-like_C"/>
</dbReference>
<dbReference type="GO" id="GO:0005524">
    <property type="term" value="F:ATP binding"/>
    <property type="evidence" value="ECO:0007669"/>
    <property type="project" value="UniProtKB-KW"/>
</dbReference>
<comment type="catalytic activity">
    <reaction evidence="1">
        <text>ATP + protein L-histidine = ADP + protein N-phospho-L-histidine.</text>
        <dbReference type="EC" id="2.7.13.3"/>
    </reaction>
</comment>
<dbReference type="EMBL" id="OKRB01000116">
    <property type="protein sequence ID" value="SPE27116.1"/>
    <property type="molecule type" value="Genomic_DNA"/>
</dbReference>
<dbReference type="CDD" id="cd00075">
    <property type="entry name" value="HATPase"/>
    <property type="match status" value="1"/>
</dbReference>
<dbReference type="InterPro" id="IPR011006">
    <property type="entry name" value="CheY-like_superfamily"/>
</dbReference>
<dbReference type="PANTHER" id="PTHR43547:SF2">
    <property type="entry name" value="HYBRID SIGNAL TRANSDUCTION HISTIDINE KINASE C"/>
    <property type="match status" value="1"/>
</dbReference>
<dbReference type="Gene3D" id="3.30.450.40">
    <property type="match status" value="1"/>
</dbReference>
<keyword evidence="10" id="KW-0175">Coiled coil</keyword>
<evidence type="ECO:0000256" key="5">
    <source>
        <dbReference type="ARBA" id="ARBA00022741"/>
    </source>
</evidence>
<dbReference type="Pfam" id="PF00072">
    <property type="entry name" value="Response_reg"/>
    <property type="match status" value="1"/>
</dbReference>
<feature type="domain" description="Histidine kinase" evidence="12">
    <location>
        <begin position="916"/>
        <end position="1135"/>
    </location>
</feature>
<keyword evidence="6 15" id="KW-0418">Kinase</keyword>
<evidence type="ECO:0000259" key="12">
    <source>
        <dbReference type="PROSITE" id="PS50109"/>
    </source>
</evidence>
<feature type="domain" description="Response regulatory" evidence="13">
    <location>
        <begin position="649"/>
        <end position="764"/>
    </location>
</feature>
<dbReference type="InterPro" id="IPR000014">
    <property type="entry name" value="PAS"/>
</dbReference>
<dbReference type="AlphaFoldDB" id="A0A2N9LV62"/>
<dbReference type="CDD" id="cd17574">
    <property type="entry name" value="REC_OmpR"/>
    <property type="match status" value="1"/>
</dbReference>
<feature type="region of interest" description="Disordered" evidence="11">
    <location>
        <begin position="1"/>
        <end position="26"/>
    </location>
</feature>
<dbReference type="Pfam" id="PF02518">
    <property type="entry name" value="HATPase_c"/>
    <property type="match status" value="2"/>
</dbReference>
<evidence type="ECO:0000256" key="9">
    <source>
        <dbReference type="PROSITE-ProRule" id="PRU00169"/>
    </source>
</evidence>
<protein>
    <recommendedName>
        <fullName evidence="2">histidine kinase</fullName>
        <ecNumber evidence="2">2.7.13.3</ecNumber>
    </recommendedName>
</protein>
<feature type="domain" description="PAC" evidence="14">
    <location>
        <begin position="851"/>
        <end position="903"/>
    </location>
</feature>
<dbReference type="SUPFAM" id="SSF52172">
    <property type="entry name" value="CheY-like"/>
    <property type="match status" value="1"/>
</dbReference>
<dbReference type="SMART" id="SM00086">
    <property type="entry name" value="PAC"/>
    <property type="match status" value="1"/>
</dbReference>
<accession>A0A2N9LV62</accession>
<dbReference type="InterPro" id="IPR003594">
    <property type="entry name" value="HATPase_dom"/>
</dbReference>
<dbReference type="InterPro" id="IPR029016">
    <property type="entry name" value="GAF-like_dom_sf"/>
</dbReference>
<evidence type="ECO:0000256" key="2">
    <source>
        <dbReference type="ARBA" id="ARBA00012438"/>
    </source>
</evidence>
<dbReference type="FunFam" id="1.10.287.130:FF:000045">
    <property type="entry name" value="Two-component system sensor histidine kinase/response regulator"/>
    <property type="match status" value="1"/>
</dbReference>
<dbReference type="InterPro" id="IPR003661">
    <property type="entry name" value="HisK_dim/P_dom"/>
</dbReference>
<organism evidence="15 16">
    <name type="scientific">Candidatus Sulfuritelmatomonas gaucii</name>
    <dbReference type="NCBI Taxonomy" id="2043161"/>
    <lineage>
        <taxon>Bacteria</taxon>
        <taxon>Pseudomonadati</taxon>
        <taxon>Acidobacteriota</taxon>
        <taxon>Terriglobia</taxon>
        <taxon>Terriglobales</taxon>
        <taxon>Acidobacteriaceae</taxon>
        <taxon>Candidatus Sulfuritelmatomonas</taxon>
    </lineage>
</organism>
<dbReference type="NCBIfam" id="TIGR00229">
    <property type="entry name" value="sensory_box"/>
    <property type="match status" value="1"/>
</dbReference>
<keyword evidence="5" id="KW-0547">Nucleotide-binding</keyword>
<dbReference type="Pfam" id="PF08447">
    <property type="entry name" value="PAS_3"/>
    <property type="match status" value="1"/>
</dbReference>
<dbReference type="PROSITE" id="PS50113">
    <property type="entry name" value="PAC"/>
    <property type="match status" value="1"/>
</dbReference>
<dbReference type="InterPro" id="IPR036097">
    <property type="entry name" value="HisK_dim/P_sf"/>
</dbReference>
<dbReference type="InterPro" id="IPR005467">
    <property type="entry name" value="His_kinase_dom"/>
</dbReference>
<dbReference type="EC" id="2.7.13.3" evidence="2"/>
<evidence type="ECO:0000313" key="16">
    <source>
        <dbReference type="Proteomes" id="UP000239735"/>
    </source>
</evidence>
<dbReference type="Gene3D" id="3.30.450.20">
    <property type="entry name" value="PAS domain"/>
    <property type="match status" value="2"/>
</dbReference>
<dbReference type="InterPro" id="IPR036890">
    <property type="entry name" value="HATPase_C_sf"/>
</dbReference>
<sequence length="1142" mass="124467">MHTPVALQEEQKLLPRREPARDPSSAQNLFAGGGEMGALMRAFDWTKNPLGPPDTWSPALQSTTRLVLANCSPMLLWWGPDFLSIYNDAYIPVLGDKHPHAALGKPLRECWSEVFPVLEPLVRSPLEGGPPTWMEDIELEVNRFGFVEETHFTIGYSPVPDPTAPRGIGGVLATVHEITEKVLSERRVLVLRDLSARSAPAKSAGEACRVAVSALAHHDKDIPFALVYLLDSSGEKARLAAQIGTTDCAAMCPEVIDLTAEPDRIWPIASCRAREEVVTVRDLAGRFDRVPKGPWSDPPHMAAVVPIKSNIAHQLAGFFVVGISPRLHYNDSYLGFLELASAQVATAIANARAYEEERKRAEALAEIDRAKTIFFTNISHEFRTPLTLIMAPLEDALAAPDQMPASQRKGLGIARRNSLRLLRLVNTLLDFSRIEAGRMEAVFEPVNLAALTAELASVFRSAIERAGLKLIVDCPPPAEPVYVDREMWEKIVLNLLSNALKYTLEGSIEVSLNSAGSHARLEVRDTGGGIAADDVPHVFERFYRAKNTKKRSHEGSGIGLALVQDLVKLNGGTLQLESALNRGTTVSVSIPFGTAHLPPERIGAARTAASTMIGADAFLEEALGWLPAEASLQAEAPTVSAGDPRSRSRIVLAEDNADMRDYLQRLLAGAYRVECVADGETALQSALRELPDLVLTDVMMPRLDGFGLLKALRGNAQTSAVPVILLSARAGEESRVEGLAAGADDYLIKPFSARELVARVENQLALARLRRTAEQQLRESEERFRAFVSASSDVVYRMSPDWSEMRHLQGRGFVADTETPSGAWLQKYIHPDDQLMVATAIQKAIRRKSPFALEHRIIRADGSPGWTFSRAVPILNSAGEIVEWLGAASDITSRKQAEQALLRSEKLATLGRMAATIAHEINNPLEAVTNLLFLADHSENLPESVHRFLQMADTELQRVAHIARQSLGFYRESNAPALTSVNGLIGSAINLLKSKISEKQAVIETDWRSDVEITAVAGELRQVFSNLLSNSLDAIDLRGKIRIRVSARGTEPGAACGETGCVRITFVDNGRGINPSIRSRVFEPFFTTKGTVGTGLGLWVTRQIVEKHGGSIRLRSRSAGPDRGTAFSIVLPVDATPALAAR</sequence>
<dbReference type="SUPFAM" id="SSF47384">
    <property type="entry name" value="Homodimeric domain of signal transducing histidine kinase"/>
    <property type="match status" value="2"/>
</dbReference>
<dbReference type="Pfam" id="PF00512">
    <property type="entry name" value="HisKA"/>
    <property type="match status" value="2"/>
</dbReference>
<gene>
    <name evidence="15" type="ORF">SBA5_570008</name>
</gene>
<feature type="coiled-coil region" evidence="10">
    <location>
        <begin position="337"/>
        <end position="371"/>
    </location>
</feature>
<evidence type="ECO:0000256" key="11">
    <source>
        <dbReference type="SAM" id="MobiDB-lite"/>
    </source>
</evidence>
<dbReference type="SUPFAM" id="SSF55785">
    <property type="entry name" value="PYP-like sensor domain (PAS domain)"/>
    <property type="match status" value="1"/>
</dbReference>
<dbReference type="SUPFAM" id="SSF55874">
    <property type="entry name" value="ATPase domain of HSP90 chaperone/DNA topoisomerase II/histidine kinase"/>
    <property type="match status" value="2"/>
</dbReference>
<dbReference type="InterPro" id="IPR035965">
    <property type="entry name" value="PAS-like_dom_sf"/>
</dbReference>
<keyword evidence="3 9" id="KW-0597">Phosphoprotein</keyword>
<dbReference type="PANTHER" id="PTHR43547">
    <property type="entry name" value="TWO-COMPONENT HISTIDINE KINASE"/>
    <property type="match status" value="1"/>
</dbReference>
<dbReference type="GO" id="GO:0000155">
    <property type="term" value="F:phosphorelay sensor kinase activity"/>
    <property type="evidence" value="ECO:0007669"/>
    <property type="project" value="InterPro"/>
</dbReference>
<evidence type="ECO:0000256" key="6">
    <source>
        <dbReference type="ARBA" id="ARBA00022777"/>
    </source>
</evidence>
<keyword evidence="7" id="KW-0067">ATP-binding</keyword>
<dbReference type="SUPFAM" id="SSF55781">
    <property type="entry name" value="GAF domain-like"/>
    <property type="match status" value="1"/>
</dbReference>
<evidence type="ECO:0000259" key="14">
    <source>
        <dbReference type="PROSITE" id="PS50113"/>
    </source>
</evidence>
<dbReference type="Proteomes" id="UP000239735">
    <property type="component" value="Unassembled WGS sequence"/>
</dbReference>
<evidence type="ECO:0000256" key="10">
    <source>
        <dbReference type="SAM" id="Coils"/>
    </source>
</evidence>
<evidence type="ECO:0000256" key="3">
    <source>
        <dbReference type="ARBA" id="ARBA00022553"/>
    </source>
</evidence>
<dbReference type="Gene3D" id="3.40.50.2300">
    <property type="match status" value="1"/>
</dbReference>
<reference evidence="16" key="1">
    <citation type="submission" date="2018-02" db="EMBL/GenBank/DDBJ databases">
        <authorList>
            <person name="Hausmann B."/>
        </authorList>
    </citation>
    <scope>NUCLEOTIDE SEQUENCE [LARGE SCALE GENOMIC DNA]</scope>
    <source>
        <strain evidence="16">Peat soil MAG SbA5</strain>
    </source>
</reference>
<dbReference type="PROSITE" id="PS50110">
    <property type="entry name" value="RESPONSE_REGULATORY"/>
    <property type="match status" value="1"/>
</dbReference>
<dbReference type="Gene3D" id="1.10.287.130">
    <property type="match status" value="2"/>
</dbReference>
<dbReference type="CDD" id="cd00130">
    <property type="entry name" value="PAS"/>
    <property type="match status" value="1"/>
</dbReference>
<dbReference type="InterPro" id="IPR013655">
    <property type="entry name" value="PAS_fold_3"/>
</dbReference>
<dbReference type="PRINTS" id="PR00344">
    <property type="entry name" value="BCTRLSENSOR"/>
</dbReference>
<feature type="modified residue" description="4-aspartylphosphate" evidence="9">
    <location>
        <position position="697"/>
    </location>
</feature>
<dbReference type="OrthoDB" id="9809348at2"/>
<evidence type="ECO:0000256" key="4">
    <source>
        <dbReference type="ARBA" id="ARBA00022679"/>
    </source>
</evidence>